<accession>A0A126R0P9</accession>
<dbReference type="PATRIC" id="fig|294671.3.peg.1152"/>
<sequence>MGININMTSKKIHSPYYYLNSRHLTLSDFGLKINGKTQNEKQFISSINDNMFLNFIEKVYNCAIIVFSKYSSDYSNHLYTQPPLFTILATKIYLKATYRGIIDYLESCTKILKF</sequence>
<evidence type="ECO:0000313" key="1">
    <source>
        <dbReference type="EMBL" id="AMK15658.1"/>
    </source>
</evidence>
<dbReference type="AlphaFoldDB" id="A0A126R0P9"/>
<protein>
    <submittedName>
        <fullName evidence="1">Transposase</fullName>
    </submittedName>
</protein>
<organism evidence="1 2">
    <name type="scientific">Methanobrevibacter olleyae</name>
    <dbReference type="NCBI Taxonomy" id="294671"/>
    <lineage>
        <taxon>Archaea</taxon>
        <taxon>Methanobacteriati</taxon>
        <taxon>Methanobacteriota</taxon>
        <taxon>Methanomada group</taxon>
        <taxon>Methanobacteria</taxon>
        <taxon>Methanobacteriales</taxon>
        <taxon>Methanobacteriaceae</taxon>
        <taxon>Methanobrevibacter</taxon>
    </lineage>
</organism>
<dbReference type="KEGG" id="mol:YLM1_1101"/>
<dbReference type="Proteomes" id="UP000066376">
    <property type="component" value="Chromosome"/>
</dbReference>
<reference evidence="1 2" key="1">
    <citation type="journal article" date="2016" name="Genome Announc.">
        <title>Draft Genome Sequence of the Rumen Methanogen Methanobrevibacter olleyae YLM1.</title>
        <authorList>
            <person name="Kelly W.J."/>
            <person name="Li D."/>
            <person name="Lambie S.C."/>
            <person name="Cox F."/>
            <person name="Attwood G.T."/>
            <person name="Altermann E."/>
            <person name="Leahy S.C."/>
        </authorList>
    </citation>
    <scope>NUCLEOTIDE SEQUENCE [LARGE SCALE GENOMIC DNA]</scope>
    <source>
        <strain evidence="1 2">YLM1</strain>
    </source>
</reference>
<evidence type="ECO:0000313" key="2">
    <source>
        <dbReference type="Proteomes" id="UP000066376"/>
    </source>
</evidence>
<reference evidence="2" key="2">
    <citation type="submission" date="2016-02" db="EMBL/GenBank/DDBJ databases">
        <title>The draft genome sequence of the rumen methanogen Methanobrevibacter olleyae YLM1.</title>
        <authorList>
            <consortium name="New Zealand Agricultural Greenhouse Gas Research Centre/Pastoral Greenhouse Gas Research Consortium"/>
            <person name="Kelly W.J."/>
            <person name="Li D."/>
            <person name="Lambie S.C."/>
            <person name="Attwood G.T."/>
            <person name="Altermann E."/>
            <person name="Leahy S.C."/>
        </authorList>
    </citation>
    <scope>NUCLEOTIDE SEQUENCE [LARGE SCALE GENOMIC DNA]</scope>
    <source>
        <strain evidence="2">YLM1</strain>
    </source>
</reference>
<dbReference type="EMBL" id="CP014265">
    <property type="protein sequence ID" value="AMK15658.1"/>
    <property type="molecule type" value="Genomic_DNA"/>
</dbReference>
<keyword evidence="2" id="KW-1185">Reference proteome</keyword>
<name>A0A126R0P9_METOL</name>
<gene>
    <name evidence="1" type="ORF">YLM1_1101</name>
</gene>
<proteinExistence type="predicted"/>